<dbReference type="Gene3D" id="3.40.605.10">
    <property type="entry name" value="Aldehyde Dehydrogenase, Chain A, domain 1"/>
    <property type="match status" value="1"/>
</dbReference>
<evidence type="ECO:0000313" key="6">
    <source>
        <dbReference type="EMBL" id="NDV91354.1"/>
    </source>
</evidence>
<dbReference type="InterPro" id="IPR016162">
    <property type="entry name" value="Ald_DH_N"/>
</dbReference>
<name>A0A7X5LLY7_9ALTE</name>
<evidence type="ECO:0000259" key="5">
    <source>
        <dbReference type="Pfam" id="PF00171"/>
    </source>
</evidence>
<dbReference type="InterPro" id="IPR016160">
    <property type="entry name" value="Ald_DH_CS_CYS"/>
</dbReference>
<dbReference type="FunFam" id="3.40.605.10:FF:000005">
    <property type="entry name" value="Succinate-semialdehyde dehydrogenase I"/>
    <property type="match status" value="1"/>
</dbReference>
<dbReference type="PANTHER" id="PTHR43353:SF5">
    <property type="entry name" value="SUCCINATE-SEMIALDEHYDE DEHYDROGENASE, MITOCHONDRIAL"/>
    <property type="match status" value="1"/>
</dbReference>
<dbReference type="InterPro" id="IPR016161">
    <property type="entry name" value="Ald_DH/histidinol_DH"/>
</dbReference>
<dbReference type="GO" id="GO:0009450">
    <property type="term" value="P:gamma-aminobutyric acid catabolic process"/>
    <property type="evidence" value="ECO:0007669"/>
    <property type="project" value="TreeGrafter"/>
</dbReference>
<dbReference type="EMBL" id="JAAAWN010000010">
    <property type="protein sequence ID" value="NDV91354.1"/>
    <property type="molecule type" value="Genomic_DNA"/>
</dbReference>
<dbReference type="Proteomes" id="UP000470213">
    <property type="component" value="Unassembled WGS sequence"/>
</dbReference>
<feature type="domain" description="Aldehyde dehydrogenase" evidence="5">
    <location>
        <begin position="19"/>
        <end position="472"/>
    </location>
</feature>
<evidence type="ECO:0000256" key="2">
    <source>
        <dbReference type="ARBA" id="ARBA00023002"/>
    </source>
</evidence>
<evidence type="ECO:0000256" key="4">
    <source>
        <dbReference type="RuleBase" id="RU003345"/>
    </source>
</evidence>
<dbReference type="SUPFAM" id="SSF53720">
    <property type="entry name" value="ALDH-like"/>
    <property type="match status" value="1"/>
</dbReference>
<feature type="active site" evidence="3">
    <location>
        <position position="254"/>
    </location>
</feature>
<keyword evidence="7" id="KW-1185">Reference proteome</keyword>
<proteinExistence type="inferred from homology"/>
<comment type="caution">
    <text evidence="6">The sequence shown here is derived from an EMBL/GenBank/DDBJ whole genome shotgun (WGS) entry which is preliminary data.</text>
</comment>
<evidence type="ECO:0000313" key="7">
    <source>
        <dbReference type="Proteomes" id="UP000470213"/>
    </source>
</evidence>
<organism evidence="6 7">
    <name type="scientific">Alteromonas profundi</name>
    <dbReference type="NCBI Taxonomy" id="2696062"/>
    <lineage>
        <taxon>Bacteria</taxon>
        <taxon>Pseudomonadati</taxon>
        <taxon>Pseudomonadota</taxon>
        <taxon>Gammaproteobacteria</taxon>
        <taxon>Alteromonadales</taxon>
        <taxon>Alteromonadaceae</taxon>
        <taxon>Alteromonas/Salinimonas group</taxon>
        <taxon>Alteromonas</taxon>
    </lineage>
</organism>
<dbReference type="InterPro" id="IPR029510">
    <property type="entry name" value="Ald_DH_CS_GLU"/>
</dbReference>
<dbReference type="PROSITE" id="PS00687">
    <property type="entry name" value="ALDEHYDE_DEHYDR_GLU"/>
    <property type="match status" value="1"/>
</dbReference>
<gene>
    <name evidence="6" type="ORF">GTH32_09200</name>
</gene>
<keyword evidence="2 4" id="KW-0560">Oxidoreductase</keyword>
<sequence length="479" mass="51225">MGNTYQDFIMPGSLVNGEWLHSDTRFSIFDKATGEQLASLANAQVSDMEMAISHASVAFDSWRYTSGLERARLLMAWYEKLIEHRDALAQLLTMEQGKPLSEAKGEIDYGAGYIRWFAGEAERIDGDVCAGVNSTQHIQVVKKPVGVVGAITPWNFPNAMIARKAAAALAAGCAFVGRPAAETPLSALAMAKLAQDAGIPAGVLNIVVGTDAKALGKVLTQSERVAKFSFTGSTRVGQQLIQDCAPTVKRVSMELGGNAPFIVFEDADIDAAVSAAMLAKFRNAGQTCVCANRFLVHRSVHDKFVSALMHKVATLSIGNGLNGADIGPLIGIHAAEKVNTLVVKALAEGASKHFGQEWTGSAFYPPTILTDITAEMAIFGQEIFGPVVTVIPFNDEAHAVSLANQTEYGLAAYIFTNDYTRMKRVPDQLDYGMVGINEAAISNPAAPFGGVKHSGFGREGSKYGLDDYLSIQYRCIGGY</sequence>
<dbReference type="InterPro" id="IPR050740">
    <property type="entry name" value="Aldehyde_DH_Superfamily"/>
</dbReference>
<dbReference type="FunFam" id="3.40.309.10:FF:000004">
    <property type="entry name" value="Succinate-semialdehyde dehydrogenase I"/>
    <property type="match status" value="1"/>
</dbReference>
<dbReference type="Gene3D" id="3.40.309.10">
    <property type="entry name" value="Aldehyde Dehydrogenase, Chain A, domain 2"/>
    <property type="match status" value="1"/>
</dbReference>
<dbReference type="PANTHER" id="PTHR43353">
    <property type="entry name" value="SUCCINATE-SEMIALDEHYDE DEHYDROGENASE, MITOCHONDRIAL"/>
    <property type="match status" value="1"/>
</dbReference>
<comment type="similarity">
    <text evidence="1 4">Belongs to the aldehyde dehydrogenase family.</text>
</comment>
<evidence type="ECO:0000256" key="1">
    <source>
        <dbReference type="ARBA" id="ARBA00009986"/>
    </source>
</evidence>
<dbReference type="Pfam" id="PF00171">
    <property type="entry name" value="Aldedh"/>
    <property type="match status" value="1"/>
</dbReference>
<dbReference type="GO" id="GO:0004777">
    <property type="term" value="F:succinate-semialdehyde dehydrogenase (NAD+) activity"/>
    <property type="evidence" value="ECO:0007669"/>
    <property type="project" value="TreeGrafter"/>
</dbReference>
<accession>A0A7X5LLY7</accession>
<reference evidence="6 7" key="1">
    <citation type="submission" date="2020-01" db="EMBL/GenBank/DDBJ databases">
        <authorList>
            <person name="Chen J."/>
            <person name="Zhu S."/>
            <person name="Yang J."/>
        </authorList>
    </citation>
    <scope>NUCLEOTIDE SEQUENCE [LARGE SCALE GENOMIC DNA]</scope>
    <source>
        <strain evidence="6 7">345S023</strain>
    </source>
</reference>
<dbReference type="PROSITE" id="PS00070">
    <property type="entry name" value="ALDEHYDE_DEHYDR_CYS"/>
    <property type="match status" value="1"/>
</dbReference>
<dbReference type="InterPro" id="IPR015590">
    <property type="entry name" value="Aldehyde_DH_dom"/>
</dbReference>
<protein>
    <submittedName>
        <fullName evidence="6">Aldehyde dehydrogenase family protein</fullName>
    </submittedName>
</protein>
<dbReference type="InterPro" id="IPR016163">
    <property type="entry name" value="Ald_DH_C"/>
</dbReference>
<dbReference type="RefSeq" id="WP_163084982.1">
    <property type="nucleotide sequence ID" value="NZ_JAAAWN010000010.1"/>
</dbReference>
<evidence type="ECO:0000256" key="3">
    <source>
        <dbReference type="PROSITE-ProRule" id="PRU10007"/>
    </source>
</evidence>
<dbReference type="CDD" id="cd07103">
    <property type="entry name" value="ALDH_F5_SSADH_GabD"/>
    <property type="match status" value="1"/>
</dbReference>
<dbReference type="AlphaFoldDB" id="A0A7X5LLY7"/>